<dbReference type="PANTHER" id="PTHR43442">
    <property type="entry name" value="GLUCONOKINASE-RELATED"/>
    <property type="match status" value="1"/>
</dbReference>
<protein>
    <recommendedName>
        <fullName evidence="3 9">Gluconokinase</fullName>
        <ecNumber evidence="3 9">2.7.1.12</ecNumber>
    </recommendedName>
</protein>
<evidence type="ECO:0000256" key="6">
    <source>
        <dbReference type="ARBA" id="ARBA00022777"/>
    </source>
</evidence>
<evidence type="ECO:0000313" key="11">
    <source>
        <dbReference type="Proteomes" id="UP001061302"/>
    </source>
</evidence>
<keyword evidence="11" id="KW-1185">Reference proteome</keyword>
<proteinExistence type="inferred from homology"/>
<reference evidence="10" key="1">
    <citation type="submission" date="2022-10" db="EMBL/GenBank/DDBJ databases">
        <title>Chitiniphilus purpureus sp. nov., a novel chitin-degrading bacterium isolated from crawfish pond sediment.</title>
        <authorList>
            <person name="Li K."/>
        </authorList>
    </citation>
    <scope>NUCLEOTIDE SEQUENCE</scope>
    <source>
        <strain evidence="10">CD1</strain>
    </source>
</reference>
<evidence type="ECO:0000256" key="4">
    <source>
        <dbReference type="ARBA" id="ARBA00022679"/>
    </source>
</evidence>
<keyword evidence="4 9" id="KW-0808">Transferase</keyword>
<dbReference type="InterPro" id="IPR027417">
    <property type="entry name" value="P-loop_NTPase"/>
</dbReference>
<gene>
    <name evidence="10" type="ORF">N8I74_07560</name>
</gene>
<dbReference type="CDD" id="cd02021">
    <property type="entry name" value="GntK"/>
    <property type="match status" value="1"/>
</dbReference>
<evidence type="ECO:0000256" key="8">
    <source>
        <dbReference type="ARBA" id="ARBA00048090"/>
    </source>
</evidence>
<evidence type="ECO:0000256" key="9">
    <source>
        <dbReference type="RuleBase" id="RU363066"/>
    </source>
</evidence>
<dbReference type="Proteomes" id="UP001061302">
    <property type="component" value="Chromosome"/>
</dbReference>
<comment type="catalytic activity">
    <reaction evidence="8 9">
        <text>D-gluconate + ATP = 6-phospho-D-gluconate + ADP + H(+)</text>
        <dbReference type="Rhea" id="RHEA:19433"/>
        <dbReference type="ChEBI" id="CHEBI:15378"/>
        <dbReference type="ChEBI" id="CHEBI:18391"/>
        <dbReference type="ChEBI" id="CHEBI:30616"/>
        <dbReference type="ChEBI" id="CHEBI:58759"/>
        <dbReference type="ChEBI" id="CHEBI:456216"/>
        <dbReference type="EC" id="2.7.1.12"/>
    </reaction>
</comment>
<evidence type="ECO:0000256" key="3">
    <source>
        <dbReference type="ARBA" id="ARBA00012054"/>
    </source>
</evidence>
<evidence type="ECO:0000313" key="10">
    <source>
        <dbReference type="EMBL" id="UXY16862.1"/>
    </source>
</evidence>
<keyword evidence="7 9" id="KW-0067">ATP-binding</keyword>
<dbReference type="SUPFAM" id="SSF52540">
    <property type="entry name" value="P-loop containing nucleoside triphosphate hydrolases"/>
    <property type="match status" value="1"/>
</dbReference>
<evidence type="ECO:0000256" key="5">
    <source>
        <dbReference type="ARBA" id="ARBA00022741"/>
    </source>
</evidence>
<comment type="similarity">
    <text evidence="2 9">Belongs to the gluconokinase GntK/GntV family.</text>
</comment>
<dbReference type="NCBIfam" id="TIGR01313">
    <property type="entry name" value="therm_gnt_kin"/>
    <property type="match status" value="1"/>
</dbReference>
<dbReference type="EMBL" id="CP106753">
    <property type="protein sequence ID" value="UXY16862.1"/>
    <property type="molecule type" value="Genomic_DNA"/>
</dbReference>
<dbReference type="EC" id="2.7.1.12" evidence="3 9"/>
<comment type="pathway">
    <text evidence="1">Carbohydrate acid metabolism.</text>
</comment>
<dbReference type="RefSeq" id="WP_263126272.1">
    <property type="nucleotide sequence ID" value="NZ_CP106753.1"/>
</dbReference>
<dbReference type="PANTHER" id="PTHR43442:SF3">
    <property type="entry name" value="GLUCONOKINASE-RELATED"/>
    <property type="match status" value="1"/>
</dbReference>
<evidence type="ECO:0000256" key="7">
    <source>
        <dbReference type="ARBA" id="ARBA00022840"/>
    </source>
</evidence>
<accession>A0ABY6DS59</accession>
<evidence type="ECO:0000256" key="1">
    <source>
        <dbReference type="ARBA" id="ARBA00004761"/>
    </source>
</evidence>
<keyword evidence="5 9" id="KW-0547">Nucleotide-binding</keyword>
<keyword evidence="6 9" id="KW-0418">Kinase</keyword>
<sequence>MGTTRAAAPTCIVMGVSGSGKSTLGEALATALGARFIDGDDLHPRANVLKMAAGQPLDDTDRAPWLARINDVVFSLARQGRRGVIACSALKRVYRDCIRRDNPRVLFIHLEVTPAQLAARLAARHDHFMDARLLQTQFDALELPGADETDVLRIEADPPPEAVLARVLAAVRGYPGG</sequence>
<name>A0ABY6DS59_9NEIS</name>
<dbReference type="Gene3D" id="3.40.50.300">
    <property type="entry name" value="P-loop containing nucleotide triphosphate hydrolases"/>
    <property type="match status" value="1"/>
</dbReference>
<evidence type="ECO:0000256" key="2">
    <source>
        <dbReference type="ARBA" id="ARBA00008420"/>
    </source>
</evidence>
<dbReference type="InterPro" id="IPR031322">
    <property type="entry name" value="Shikimate/glucono_kinase"/>
</dbReference>
<organism evidence="10 11">
    <name type="scientific">Chitiniphilus purpureus</name>
    <dbReference type="NCBI Taxonomy" id="2981137"/>
    <lineage>
        <taxon>Bacteria</taxon>
        <taxon>Pseudomonadati</taxon>
        <taxon>Pseudomonadota</taxon>
        <taxon>Betaproteobacteria</taxon>
        <taxon>Neisseriales</taxon>
        <taxon>Chitinibacteraceae</taxon>
        <taxon>Chitiniphilus</taxon>
    </lineage>
</organism>
<dbReference type="InterPro" id="IPR006001">
    <property type="entry name" value="Therm_gnt_kin"/>
</dbReference>
<dbReference type="Pfam" id="PF01202">
    <property type="entry name" value="SKI"/>
    <property type="match status" value="1"/>
</dbReference>